<evidence type="ECO:0000259" key="5">
    <source>
        <dbReference type="PROSITE" id="PS50110"/>
    </source>
</evidence>
<dbReference type="SMART" id="SM00448">
    <property type="entry name" value="REC"/>
    <property type="match status" value="1"/>
</dbReference>
<comment type="caution">
    <text evidence="6">The sequence shown here is derived from an EMBL/GenBank/DDBJ whole genome shotgun (WGS) entry which is preliminary data.</text>
</comment>
<dbReference type="PROSITE" id="PS50043">
    <property type="entry name" value="HTH_LUXR_2"/>
    <property type="match status" value="1"/>
</dbReference>
<evidence type="ECO:0000256" key="2">
    <source>
        <dbReference type="ARBA" id="ARBA00023125"/>
    </source>
</evidence>
<feature type="modified residue" description="4-aspartylphosphate" evidence="3">
    <location>
        <position position="51"/>
    </location>
</feature>
<dbReference type="PRINTS" id="PR00038">
    <property type="entry name" value="HTHLUXR"/>
</dbReference>
<evidence type="ECO:0000313" key="6">
    <source>
        <dbReference type="EMBL" id="MTV30529.1"/>
    </source>
</evidence>
<dbReference type="InterPro" id="IPR011006">
    <property type="entry name" value="CheY-like_superfamily"/>
</dbReference>
<dbReference type="EMBL" id="WNKS01000003">
    <property type="protein sequence ID" value="MTV30529.1"/>
    <property type="molecule type" value="Genomic_DNA"/>
</dbReference>
<gene>
    <name evidence="6" type="ORF">GJ654_05920</name>
</gene>
<dbReference type="PANTHER" id="PTHR43214:SF43">
    <property type="entry name" value="TWO-COMPONENT RESPONSE REGULATOR"/>
    <property type="match status" value="1"/>
</dbReference>
<dbReference type="Gene3D" id="3.40.50.2300">
    <property type="match status" value="1"/>
</dbReference>
<organism evidence="6 7">
    <name type="scientific">Rhodoblastus acidophilus</name>
    <name type="common">Rhodopseudomonas acidophila</name>
    <dbReference type="NCBI Taxonomy" id="1074"/>
    <lineage>
        <taxon>Bacteria</taxon>
        <taxon>Pseudomonadati</taxon>
        <taxon>Pseudomonadota</taxon>
        <taxon>Alphaproteobacteria</taxon>
        <taxon>Hyphomicrobiales</taxon>
        <taxon>Rhodoblastaceae</taxon>
        <taxon>Rhodoblastus</taxon>
    </lineage>
</organism>
<accession>A0A6N8DJD2</accession>
<evidence type="ECO:0000256" key="1">
    <source>
        <dbReference type="ARBA" id="ARBA00022553"/>
    </source>
</evidence>
<dbReference type="AlphaFoldDB" id="A0A6N8DJD2"/>
<dbReference type="PROSITE" id="PS50110">
    <property type="entry name" value="RESPONSE_REGULATORY"/>
    <property type="match status" value="1"/>
</dbReference>
<dbReference type="Pfam" id="PF00196">
    <property type="entry name" value="GerE"/>
    <property type="match status" value="1"/>
</dbReference>
<dbReference type="InterPro" id="IPR001789">
    <property type="entry name" value="Sig_transdc_resp-reg_receiver"/>
</dbReference>
<dbReference type="PANTHER" id="PTHR43214">
    <property type="entry name" value="TWO-COMPONENT RESPONSE REGULATOR"/>
    <property type="match status" value="1"/>
</dbReference>
<reference evidence="6 7" key="1">
    <citation type="submission" date="2019-11" db="EMBL/GenBank/DDBJ databases">
        <title>Whole-genome sequence of a Rhodoblastus acidophilus DSM 142.</title>
        <authorList>
            <person name="Kyndt J.A."/>
            <person name="Meyer T.E."/>
        </authorList>
    </citation>
    <scope>NUCLEOTIDE SEQUENCE [LARGE SCALE GENOMIC DNA]</scope>
    <source>
        <strain evidence="6 7">DSM 142</strain>
    </source>
</reference>
<dbReference type="InterPro" id="IPR039420">
    <property type="entry name" value="WalR-like"/>
</dbReference>
<keyword evidence="2" id="KW-0238">DNA-binding</keyword>
<dbReference type="CDD" id="cd17535">
    <property type="entry name" value="REC_NarL-like"/>
    <property type="match status" value="1"/>
</dbReference>
<dbReference type="SMART" id="SM00421">
    <property type="entry name" value="HTH_LUXR"/>
    <property type="match status" value="1"/>
</dbReference>
<dbReference type="SUPFAM" id="SSF46894">
    <property type="entry name" value="C-terminal effector domain of the bipartite response regulators"/>
    <property type="match status" value="1"/>
</dbReference>
<evidence type="ECO:0000259" key="4">
    <source>
        <dbReference type="PROSITE" id="PS50043"/>
    </source>
</evidence>
<name>A0A6N8DJD2_RHOAC</name>
<evidence type="ECO:0000313" key="7">
    <source>
        <dbReference type="Proteomes" id="UP000439113"/>
    </source>
</evidence>
<dbReference type="InterPro" id="IPR058245">
    <property type="entry name" value="NreC/VraR/RcsB-like_REC"/>
</dbReference>
<dbReference type="Proteomes" id="UP000439113">
    <property type="component" value="Unassembled WGS sequence"/>
</dbReference>
<proteinExistence type="predicted"/>
<dbReference type="InterPro" id="IPR016032">
    <property type="entry name" value="Sig_transdc_resp-reg_C-effctor"/>
</dbReference>
<protein>
    <submittedName>
        <fullName evidence="6">Response regulator</fullName>
    </submittedName>
</protein>
<dbReference type="GO" id="GO:0000160">
    <property type="term" value="P:phosphorelay signal transduction system"/>
    <property type="evidence" value="ECO:0007669"/>
    <property type="project" value="InterPro"/>
</dbReference>
<sequence>MRVLIVDDHPVVVSGCKALLSAEPVEVFDAADAEAGFAVFCAESPDVCVIDINLPGLSGFDLTQRILRQDPEAKVVIFSMNDDPAFAARAIQAGARGYIAKNDDPMLFLPALKQVFAGGTWLPADLAQKMAFARPSPLQSLSTREIEILRLLAAGEDMGGIADKLGVSYKTIANNCTALKGKLGARSSMDLMRAAIDVLRVD</sequence>
<dbReference type="InterPro" id="IPR036388">
    <property type="entry name" value="WH-like_DNA-bd_sf"/>
</dbReference>
<keyword evidence="1 3" id="KW-0597">Phosphoprotein</keyword>
<dbReference type="OrthoDB" id="9808843at2"/>
<dbReference type="SUPFAM" id="SSF52172">
    <property type="entry name" value="CheY-like"/>
    <property type="match status" value="1"/>
</dbReference>
<dbReference type="GO" id="GO:0006355">
    <property type="term" value="P:regulation of DNA-templated transcription"/>
    <property type="evidence" value="ECO:0007669"/>
    <property type="project" value="InterPro"/>
</dbReference>
<dbReference type="RefSeq" id="WP_155445199.1">
    <property type="nucleotide sequence ID" value="NZ_JAOQNR010000003.1"/>
</dbReference>
<dbReference type="CDD" id="cd06170">
    <property type="entry name" value="LuxR_C_like"/>
    <property type="match status" value="1"/>
</dbReference>
<dbReference type="Gene3D" id="1.10.10.10">
    <property type="entry name" value="Winged helix-like DNA-binding domain superfamily/Winged helix DNA-binding domain"/>
    <property type="match status" value="1"/>
</dbReference>
<dbReference type="InterPro" id="IPR000792">
    <property type="entry name" value="Tscrpt_reg_LuxR_C"/>
</dbReference>
<dbReference type="GO" id="GO:0003677">
    <property type="term" value="F:DNA binding"/>
    <property type="evidence" value="ECO:0007669"/>
    <property type="project" value="UniProtKB-KW"/>
</dbReference>
<evidence type="ECO:0000256" key="3">
    <source>
        <dbReference type="PROSITE-ProRule" id="PRU00169"/>
    </source>
</evidence>
<dbReference type="Pfam" id="PF00072">
    <property type="entry name" value="Response_reg"/>
    <property type="match status" value="1"/>
</dbReference>
<feature type="domain" description="Response regulatory" evidence="5">
    <location>
        <begin position="2"/>
        <end position="116"/>
    </location>
</feature>
<feature type="domain" description="HTH luxR-type" evidence="4">
    <location>
        <begin position="134"/>
        <end position="199"/>
    </location>
</feature>